<dbReference type="AlphaFoldDB" id="A0AA42GUG8"/>
<comment type="caution">
    <text evidence="1">The sequence shown here is derived from an EMBL/GenBank/DDBJ whole genome shotgun (WGS) entry which is preliminary data.</text>
</comment>
<name>A0AA42GUG8_9HYPH</name>
<accession>A0AA42GUG8</accession>
<evidence type="ECO:0000313" key="1">
    <source>
        <dbReference type="EMBL" id="MDH0123226.1"/>
    </source>
</evidence>
<dbReference type="Proteomes" id="UP001158087">
    <property type="component" value="Unassembled WGS sequence"/>
</dbReference>
<dbReference type="EMBL" id="JAODYY010000001">
    <property type="protein sequence ID" value="MDH0123226.1"/>
    <property type="molecule type" value="Genomic_DNA"/>
</dbReference>
<reference evidence="1" key="1">
    <citation type="submission" date="2022-09" db="EMBL/GenBank/DDBJ databases">
        <title>Intensive care unit water sources are persistently colonized with multi-drug resistant bacteria and are the site of extensive horizontal gene transfer of antibiotic resistance genes.</title>
        <authorList>
            <person name="Diorio-Toth L."/>
        </authorList>
    </citation>
    <scope>NUCLEOTIDE SEQUENCE</scope>
    <source>
        <strain evidence="1">GD04153</strain>
    </source>
</reference>
<evidence type="ECO:0000313" key="2">
    <source>
        <dbReference type="Proteomes" id="UP001158087"/>
    </source>
</evidence>
<sequence>MEKSFTGRFNARSIAGNACSFFTHYPAQNRFAFFAGNACSFSAHCPTQNRSALLLEMLALFLRIIPRKTASHFCWKCWMKRSETAVGATFVSTFNLSIC</sequence>
<proteinExistence type="predicted"/>
<gene>
    <name evidence="1" type="ORF">N7376_04415</name>
</gene>
<protein>
    <submittedName>
        <fullName evidence="1">Uncharacterized protein</fullName>
    </submittedName>
</protein>
<organism evidence="1 2">
    <name type="scientific">Brucella intermedia GD04153</name>
    <dbReference type="NCBI Taxonomy" id="2975438"/>
    <lineage>
        <taxon>Bacteria</taxon>
        <taxon>Pseudomonadati</taxon>
        <taxon>Pseudomonadota</taxon>
        <taxon>Alphaproteobacteria</taxon>
        <taxon>Hyphomicrobiales</taxon>
        <taxon>Brucellaceae</taxon>
        <taxon>Brucella/Ochrobactrum group</taxon>
        <taxon>Brucella</taxon>
    </lineage>
</organism>